<dbReference type="Gene3D" id="3.30.160.390">
    <property type="entry name" value="Integrase, DNA-binding domain"/>
    <property type="match status" value="1"/>
</dbReference>
<dbReference type="KEGG" id="sch:Sphch_2555"/>
<reference evidence="4 5" key="1">
    <citation type="submission" date="2011-05" db="EMBL/GenBank/DDBJ databases">
        <title>Complete sequence of chromosome 1 of Sphingobium chlorophenolicum L-1.</title>
        <authorList>
            <consortium name="US DOE Joint Genome Institute"/>
            <person name="Lucas S."/>
            <person name="Han J."/>
            <person name="Lapidus A."/>
            <person name="Cheng J.-F."/>
            <person name="Goodwin L."/>
            <person name="Pitluck S."/>
            <person name="Peters L."/>
            <person name="Daligault H."/>
            <person name="Han C."/>
            <person name="Tapia R."/>
            <person name="Land M."/>
            <person name="Hauser L."/>
            <person name="Kyrpides N."/>
            <person name="Ivanova N."/>
            <person name="Pagani I."/>
            <person name="Turner P."/>
            <person name="Copley S."/>
            <person name="Woyke T."/>
        </authorList>
    </citation>
    <scope>NUCLEOTIDE SEQUENCE [LARGE SCALE GENOMIC DNA]</scope>
    <source>
        <strain evidence="4 5">L-1</strain>
    </source>
</reference>
<sequence>MLTDTKVRTAKPRPKSYKLADTNRLFLLVAPGGGKLWRWNYVYDGKNKTMAFGA</sequence>
<protein>
    <submittedName>
        <fullName evidence="4">Integrase family protein</fullName>
    </submittedName>
</protein>
<dbReference type="PANTHER" id="PTHR30629">
    <property type="entry name" value="PROPHAGE INTEGRASE"/>
    <property type="match status" value="1"/>
</dbReference>
<keyword evidence="5" id="KW-1185">Reference proteome</keyword>
<evidence type="ECO:0000256" key="2">
    <source>
        <dbReference type="ARBA" id="ARBA00022908"/>
    </source>
</evidence>
<keyword evidence="2" id="KW-0229">DNA integration</keyword>
<evidence type="ECO:0000256" key="1">
    <source>
        <dbReference type="ARBA" id="ARBA00008857"/>
    </source>
</evidence>
<dbReference type="AlphaFoldDB" id="F6EZA9"/>
<evidence type="ECO:0000313" key="4">
    <source>
        <dbReference type="EMBL" id="AEG50202.1"/>
    </source>
</evidence>
<organism evidence="4 5">
    <name type="scientific">Sphingobium chlorophenolicum L-1</name>
    <dbReference type="NCBI Taxonomy" id="690566"/>
    <lineage>
        <taxon>Bacteria</taxon>
        <taxon>Pseudomonadati</taxon>
        <taxon>Pseudomonadota</taxon>
        <taxon>Alphaproteobacteria</taxon>
        <taxon>Sphingomonadales</taxon>
        <taxon>Sphingomonadaceae</taxon>
        <taxon>Sphingobium</taxon>
    </lineage>
</organism>
<accession>F6EZA9</accession>
<dbReference type="Pfam" id="PF13356">
    <property type="entry name" value="Arm-DNA-bind_3"/>
    <property type="match status" value="1"/>
</dbReference>
<comment type="similarity">
    <text evidence="1">Belongs to the 'phage' integrase family.</text>
</comment>
<dbReference type="InterPro" id="IPR025166">
    <property type="entry name" value="Integrase_DNA_bind_dom"/>
</dbReference>
<proteinExistence type="inferred from homology"/>
<dbReference type="InterPro" id="IPR038488">
    <property type="entry name" value="Integrase_DNA-bd_sf"/>
</dbReference>
<dbReference type="GO" id="GO:0015074">
    <property type="term" value="P:DNA integration"/>
    <property type="evidence" value="ECO:0007669"/>
    <property type="project" value="UniProtKB-KW"/>
</dbReference>
<dbReference type="Proteomes" id="UP000007150">
    <property type="component" value="Chromosome 1"/>
</dbReference>
<gene>
    <name evidence="4" type="ORF">Sphch_2555</name>
</gene>
<dbReference type="EMBL" id="CP002798">
    <property type="protein sequence ID" value="AEG50202.1"/>
    <property type="molecule type" value="Genomic_DNA"/>
</dbReference>
<dbReference type="InterPro" id="IPR050808">
    <property type="entry name" value="Phage_Integrase"/>
</dbReference>
<feature type="domain" description="Integrase DNA-binding" evidence="3">
    <location>
        <begin position="2"/>
        <end position="53"/>
    </location>
</feature>
<evidence type="ECO:0000259" key="3">
    <source>
        <dbReference type="Pfam" id="PF13356"/>
    </source>
</evidence>
<dbReference type="HOGENOM" id="CLU_027562_45_8_5"/>
<dbReference type="PANTHER" id="PTHR30629:SF2">
    <property type="entry name" value="PROPHAGE INTEGRASE INTS-RELATED"/>
    <property type="match status" value="1"/>
</dbReference>
<evidence type="ECO:0000313" key="5">
    <source>
        <dbReference type="Proteomes" id="UP000007150"/>
    </source>
</evidence>
<name>F6EZA9_SPHCR</name>
<dbReference type="RefSeq" id="WP_013848439.1">
    <property type="nucleotide sequence ID" value="NC_015593.1"/>
</dbReference>